<evidence type="ECO:0000256" key="1">
    <source>
        <dbReference type="SAM" id="MobiDB-lite"/>
    </source>
</evidence>
<dbReference type="AlphaFoldDB" id="A0A9Q1HKW2"/>
<dbReference type="Proteomes" id="UP001152320">
    <property type="component" value="Chromosome 1"/>
</dbReference>
<comment type="caution">
    <text evidence="2">The sequence shown here is derived from an EMBL/GenBank/DDBJ whole genome shotgun (WGS) entry which is preliminary data.</text>
</comment>
<protein>
    <submittedName>
        <fullName evidence="2">Uncharacterized protein</fullName>
    </submittedName>
</protein>
<feature type="compositionally biased region" description="Low complexity" evidence="1">
    <location>
        <begin position="97"/>
        <end position="116"/>
    </location>
</feature>
<proteinExistence type="predicted"/>
<feature type="region of interest" description="Disordered" evidence="1">
    <location>
        <begin position="95"/>
        <end position="119"/>
    </location>
</feature>
<keyword evidence="3" id="KW-1185">Reference proteome</keyword>
<evidence type="ECO:0000313" key="2">
    <source>
        <dbReference type="EMBL" id="KAJ8048976.1"/>
    </source>
</evidence>
<sequence length="177" mass="20225">MAINVLVSFGTENRIVTVTSSTSIIASIRSIFRIPTDYTVNLQRYSKEWEDWVAINPEELENREKVRVTTPVSVDLSSATSKGFEESLGDLFEPITDSSNSQDDAPQSSQSDQNSDVKTVTERVKVELKPWPVQVKIPLENFSPQFRITLESGIFPCDKLRKQLIQILYDYMWQFGR</sequence>
<reference evidence="2" key="1">
    <citation type="submission" date="2021-10" db="EMBL/GenBank/DDBJ databases">
        <title>Tropical sea cucumber genome reveals ecological adaptation and Cuvierian tubules defense mechanism.</title>
        <authorList>
            <person name="Chen T."/>
        </authorList>
    </citation>
    <scope>NUCLEOTIDE SEQUENCE</scope>
    <source>
        <strain evidence="2">Nanhai2018</strain>
        <tissue evidence="2">Muscle</tissue>
    </source>
</reference>
<organism evidence="2 3">
    <name type="scientific">Holothuria leucospilota</name>
    <name type="common">Black long sea cucumber</name>
    <name type="synonym">Mertensiothuria leucospilota</name>
    <dbReference type="NCBI Taxonomy" id="206669"/>
    <lineage>
        <taxon>Eukaryota</taxon>
        <taxon>Metazoa</taxon>
        <taxon>Echinodermata</taxon>
        <taxon>Eleutherozoa</taxon>
        <taxon>Echinozoa</taxon>
        <taxon>Holothuroidea</taxon>
        <taxon>Aspidochirotacea</taxon>
        <taxon>Aspidochirotida</taxon>
        <taxon>Holothuriidae</taxon>
        <taxon>Holothuria</taxon>
    </lineage>
</organism>
<evidence type="ECO:0000313" key="3">
    <source>
        <dbReference type="Proteomes" id="UP001152320"/>
    </source>
</evidence>
<gene>
    <name evidence="2" type="ORF">HOLleu_01505</name>
</gene>
<accession>A0A9Q1HKW2</accession>
<dbReference type="EMBL" id="JAIZAY010000001">
    <property type="protein sequence ID" value="KAJ8048976.1"/>
    <property type="molecule type" value="Genomic_DNA"/>
</dbReference>
<name>A0A9Q1HKW2_HOLLE</name>